<protein>
    <recommendedName>
        <fullName evidence="3">DUF3867 domain-containing protein</fullName>
    </recommendedName>
</protein>
<gene>
    <name evidence="1" type="ORF">SAMN05421804_101399</name>
</gene>
<organism evidence="1 2">
    <name type="scientific">Proteiniclasticum ruminis</name>
    <dbReference type="NCBI Taxonomy" id="398199"/>
    <lineage>
        <taxon>Bacteria</taxon>
        <taxon>Bacillati</taxon>
        <taxon>Bacillota</taxon>
        <taxon>Clostridia</taxon>
        <taxon>Eubacteriales</taxon>
        <taxon>Clostridiaceae</taxon>
        <taxon>Proteiniclasticum</taxon>
    </lineage>
</organism>
<name>A0A1G8GXC7_9CLOT</name>
<dbReference type="Pfam" id="PF12983">
    <property type="entry name" value="DUF3867"/>
    <property type="match status" value="1"/>
</dbReference>
<evidence type="ECO:0008006" key="3">
    <source>
        <dbReference type="Google" id="ProtNLM"/>
    </source>
</evidence>
<dbReference type="EMBL" id="FNDZ01000001">
    <property type="protein sequence ID" value="SDH99075.1"/>
    <property type="molecule type" value="Genomic_DNA"/>
</dbReference>
<dbReference type="RefSeq" id="WP_031573389.1">
    <property type="nucleotide sequence ID" value="NZ_DAMANS010000015.1"/>
</dbReference>
<dbReference type="AlphaFoldDB" id="A0A1G8GXC7"/>
<accession>A0A1G8GXC7</accession>
<evidence type="ECO:0000313" key="1">
    <source>
        <dbReference type="EMBL" id="SDH99075.1"/>
    </source>
</evidence>
<reference evidence="1 2" key="1">
    <citation type="submission" date="2016-10" db="EMBL/GenBank/DDBJ databases">
        <authorList>
            <person name="de Groot N.N."/>
        </authorList>
    </citation>
    <scope>NUCLEOTIDE SEQUENCE [LARGE SCALE GENOMIC DNA]</scope>
    <source>
        <strain evidence="1 2">CGMCC 1.5058</strain>
    </source>
</reference>
<evidence type="ECO:0000313" key="2">
    <source>
        <dbReference type="Proteomes" id="UP000183255"/>
    </source>
</evidence>
<sequence>MSDVIDFNELKNKVRDKDIDDFENYIFTLYSKMGQGTENIASINRAVMEYMQKNNISMEKFMEIQNKLMERYGVSMADVESQYNLTNNPEYEKYRKQLGFMEKYKGKVRDFKGFSYEIRNDRNQVSIYLDGTTVILASAVRVDLSDNELNEFLVSYKKLLEDQKLKIKISEQYTEYDY</sequence>
<dbReference type="InterPro" id="IPR024218">
    <property type="entry name" value="DUF3867"/>
</dbReference>
<dbReference type="Proteomes" id="UP000183255">
    <property type="component" value="Unassembled WGS sequence"/>
</dbReference>
<proteinExistence type="predicted"/>